<reference evidence="2" key="1">
    <citation type="submission" date="2017-04" db="EMBL/GenBank/DDBJ databases">
        <authorList>
            <person name="Varghese N."/>
            <person name="Submissions S."/>
        </authorList>
    </citation>
    <scope>NUCLEOTIDE SEQUENCE [LARGE SCALE GENOMIC DNA]</scope>
    <source>
        <strain evidence="2">DSM 44073</strain>
    </source>
</reference>
<dbReference type="OrthoDB" id="6996452at2"/>
<gene>
    <name evidence="1" type="ORF">SAMN05660733_04389</name>
</gene>
<organism evidence="1 2">
    <name type="scientific">Lentzea albidocapillata</name>
    <dbReference type="NCBI Taxonomy" id="40571"/>
    <lineage>
        <taxon>Bacteria</taxon>
        <taxon>Bacillati</taxon>
        <taxon>Actinomycetota</taxon>
        <taxon>Actinomycetes</taxon>
        <taxon>Pseudonocardiales</taxon>
        <taxon>Pseudonocardiaceae</taxon>
        <taxon>Lentzea</taxon>
    </lineage>
</organism>
<protein>
    <submittedName>
        <fullName evidence="1">Acyl carrier protein</fullName>
    </submittedName>
</protein>
<name>A0A1W2ESJ9_9PSEU</name>
<evidence type="ECO:0000313" key="1">
    <source>
        <dbReference type="EMBL" id="SMD12196.1"/>
    </source>
</evidence>
<dbReference type="eggNOG" id="COG0236">
    <property type="taxonomic scope" value="Bacteria"/>
</dbReference>
<sequence length="98" mass="10809">MSELPTTEQVNARVRHVLRDQFGPAVDALADDVPLTEGLDGNYDSLSALDCIARVEAEFGIEVDFVGHDVRHWFASIARIAEFVRDQIEDQAVLGAAR</sequence>
<accession>A0A1W2ESJ9</accession>
<dbReference type="Proteomes" id="UP000192840">
    <property type="component" value="Unassembled WGS sequence"/>
</dbReference>
<dbReference type="AlphaFoldDB" id="A0A1W2ESJ9"/>
<evidence type="ECO:0000313" key="2">
    <source>
        <dbReference type="Proteomes" id="UP000192840"/>
    </source>
</evidence>
<dbReference type="Gene3D" id="1.10.1200.10">
    <property type="entry name" value="ACP-like"/>
    <property type="match status" value="1"/>
</dbReference>
<dbReference type="STRING" id="40571.SAMN05660733_04389"/>
<dbReference type="RefSeq" id="WP_030476914.1">
    <property type="nucleotide sequence ID" value="NZ_FWYC01000010.1"/>
</dbReference>
<dbReference type="SUPFAM" id="SSF47336">
    <property type="entry name" value="ACP-like"/>
    <property type="match status" value="1"/>
</dbReference>
<dbReference type="InterPro" id="IPR036736">
    <property type="entry name" value="ACP-like_sf"/>
</dbReference>
<proteinExistence type="predicted"/>
<keyword evidence="2" id="KW-1185">Reference proteome</keyword>
<dbReference type="EMBL" id="FWYC01000010">
    <property type="protein sequence ID" value="SMD12196.1"/>
    <property type="molecule type" value="Genomic_DNA"/>
</dbReference>